<evidence type="ECO:0008006" key="4">
    <source>
        <dbReference type="Google" id="ProtNLM"/>
    </source>
</evidence>
<gene>
    <name evidence="2" type="ORF">GO816_04005</name>
</gene>
<dbReference type="EMBL" id="WQLA01000001">
    <property type="protein sequence ID" value="MVN90281.1"/>
    <property type="molecule type" value="Genomic_DNA"/>
</dbReference>
<feature type="chain" id="PRO_5026210744" description="Carboxypeptidase-like regulatory domain-containing protein" evidence="1">
    <location>
        <begin position="27"/>
        <end position="247"/>
    </location>
</feature>
<dbReference type="SUPFAM" id="SSF49464">
    <property type="entry name" value="Carboxypeptidase regulatory domain-like"/>
    <property type="match status" value="1"/>
</dbReference>
<organism evidence="2 3">
    <name type="scientific">Mucilaginibacter aquatilis</name>
    <dbReference type="NCBI Taxonomy" id="1517760"/>
    <lineage>
        <taxon>Bacteria</taxon>
        <taxon>Pseudomonadati</taxon>
        <taxon>Bacteroidota</taxon>
        <taxon>Sphingobacteriia</taxon>
        <taxon>Sphingobacteriales</taxon>
        <taxon>Sphingobacteriaceae</taxon>
        <taxon>Mucilaginibacter</taxon>
    </lineage>
</organism>
<evidence type="ECO:0000313" key="3">
    <source>
        <dbReference type="Proteomes" id="UP000434850"/>
    </source>
</evidence>
<dbReference type="AlphaFoldDB" id="A0A6I4I593"/>
<dbReference type="InterPro" id="IPR008969">
    <property type="entry name" value="CarboxyPept-like_regulatory"/>
</dbReference>
<name>A0A6I4I593_9SPHI</name>
<reference evidence="2 3" key="1">
    <citation type="submission" date="2019-12" db="EMBL/GenBank/DDBJ databases">
        <title>Mucilaginibacter sp. HME9299 genome sequencing and assembly.</title>
        <authorList>
            <person name="Kang H."/>
            <person name="Kim H."/>
            <person name="Joh K."/>
        </authorList>
    </citation>
    <scope>NUCLEOTIDE SEQUENCE [LARGE SCALE GENOMIC DNA]</scope>
    <source>
        <strain evidence="2 3">HME9299</strain>
    </source>
</reference>
<protein>
    <recommendedName>
        <fullName evidence="4">Carboxypeptidase-like regulatory domain-containing protein</fullName>
    </recommendedName>
</protein>
<keyword evidence="3" id="KW-1185">Reference proteome</keyword>
<accession>A0A6I4I593</accession>
<evidence type="ECO:0000313" key="2">
    <source>
        <dbReference type="EMBL" id="MVN90281.1"/>
    </source>
</evidence>
<sequence>MKNSCIITLKLSVTLLVLLSSTVVQKVNAQSLSLKCTVVDSVTKEPLPYTSYSLKKQKGILVTDAKGHFELVLSKTIQHDTLIFTYSAYKEVQIPVLKLKANDVILLPPKGRLLKAVIVKNKTAKEDSLAMRKEFAKDFVFTKPKVIDAFSLTSINFDILYASLSKKNKQRKKLRAILERDELDNYVDSRFNRRNILRLVKIDSVQLRTFMIRHRPSYTNLKKLTDYELFEYIKQAAVTDSLPLQHN</sequence>
<evidence type="ECO:0000256" key="1">
    <source>
        <dbReference type="SAM" id="SignalP"/>
    </source>
</evidence>
<proteinExistence type="predicted"/>
<comment type="caution">
    <text evidence="2">The sequence shown here is derived from an EMBL/GenBank/DDBJ whole genome shotgun (WGS) entry which is preliminary data.</text>
</comment>
<keyword evidence="1" id="KW-0732">Signal</keyword>
<feature type="signal peptide" evidence="1">
    <location>
        <begin position="1"/>
        <end position="26"/>
    </location>
</feature>
<dbReference type="Proteomes" id="UP000434850">
    <property type="component" value="Unassembled WGS sequence"/>
</dbReference>